<dbReference type="SMART" id="SM00355">
    <property type="entry name" value="ZnF_C2H2"/>
    <property type="match status" value="3"/>
</dbReference>
<name>A0A915L822_ROMCU</name>
<feature type="compositionally biased region" description="Polar residues" evidence="1">
    <location>
        <begin position="13"/>
        <end position="25"/>
    </location>
</feature>
<organism evidence="3 4">
    <name type="scientific">Romanomermis culicivorax</name>
    <name type="common">Nematode worm</name>
    <dbReference type="NCBI Taxonomy" id="13658"/>
    <lineage>
        <taxon>Eukaryota</taxon>
        <taxon>Metazoa</taxon>
        <taxon>Ecdysozoa</taxon>
        <taxon>Nematoda</taxon>
        <taxon>Enoplea</taxon>
        <taxon>Dorylaimia</taxon>
        <taxon>Mermithida</taxon>
        <taxon>Mermithoidea</taxon>
        <taxon>Mermithidae</taxon>
        <taxon>Romanomermis</taxon>
    </lineage>
</organism>
<protein>
    <submittedName>
        <fullName evidence="4">C2H2-type domain-containing protein</fullName>
    </submittedName>
</protein>
<dbReference type="WBParaSite" id="nRc.2.0.1.t46623-RA">
    <property type="protein sequence ID" value="nRc.2.0.1.t46623-RA"/>
    <property type="gene ID" value="nRc.2.0.1.g46623"/>
</dbReference>
<feature type="region of interest" description="Disordered" evidence="1">
    <location>
        <begin position="1"/>
        <end position="25"/>
    </location>
</feature>
<feature type="domain" description="C2H2-type" evidence="2">
    <location>
        <begin position="261"/>
        <end position="282"/>
    </location>
</feature>
<keyword evidence="3" id="KW-1185">Reference proteome</keyword>
<dbReference type="Proteomes" id="UP000887565">
    <property type="component" value="Unplaced"/>
</dbReference>
<accession>A0A915L822</accession>
<dbReference type="InterPro" id="IPR013087">
    <property type="entry name" value="Znf_C2H2_type"/>
</dbReference>
<reference evidence="4" key="1">
    <citation type="submission" date="2022-11" db="UniProtKB">
        <authorList>
            <consortium name="WormBaseParasite"/>
        </authorList>
    </citation>
    <scope>IDENTIFICATION</scope>
</reference>
<feature type="region of interest" description="Disordered" evidence="1">
    <location>
        <begin position="51"/>
        <end position="72"/>
    </location>
</feature>
<evidence type="ECO:0000313" key="3">
    <source>
        <dbReference type="Proteomes" id="UP000887565"/>
    </source>
</evidence>
<dbReference type="AlphaFoldDB" id="A0A915L822"/>
<feature type="compositionally biased region" description="Low complexity" evidence="1">
    <location>
        <begin position="57"/>
        <end position="70"/>
    </location>
</feature>
<sequence length="292" mass="31914">MPSDAELEDDDPSSTATPHVNDMNQISQCSAPASSDLPTMVVMNSLTPLNLESTGETTTPSADCSSSSSTKGFPQNYTDCSVCGLHLHKRRLYEHMRETHDNTGLKYKCPCCYKLYISPIALRTHVIRSPQCSAFNSVDAYEILWCEMRKVTTNPVFSEPYWLKIHSDSKRLLNGSAVTKRYGSLASYQTKPSPTSRDAVVDVPKSLTPESSCQSVLAPPVATSSAVSEDVRRRVSQHVVRSSASNGGGGSRTSDNSLFRCQLCSEAFTTPQGCKVHIFRRHGVKAHTLSSV</sequence>
<dbReference type="PROSITE" id="PS00028">
    <property type="entry name" value="ZINC_FINGER_C2H2_1"/>
    <property type="match status" value="1"/>
</dbReference>
<proteinExistence type="predicted"/>
<evidence type="ECO:0000259" key="2">
    <source>
        <dbReference type="PROSITE" id="PS00028"/>
    </source>
</evidence>
<feature type="region of interest" description="Disordered" evidence="1">
    <location>
        <begin position="227"/>
        <end position="254"/>
    </location>
</feature>
<feature type="compositionally biased region" description="Acidic residues" evidence="1">
    <location>
        <begin position="1"/>
        <end position="12"/>
    </location>
</feature>
<evidence type="ECO:0000313" key="4">
    <source>
        <dbReference type="WBParaSite" id="nRc.2.0.1.t46623-RA"/>
    </source>
</evidence>
<evidence type="ECO:0000256" key="1">
    <source>
        <dbReference type="SAM" id="MobiDB-lite"/>
    </source>
</evidence>